<comment type="subunit">
    <text evidence="8">Component of the archaeal exosome complex. Forms a hexameric ring-like arrangement composed of 3 Rrp41-Rrp42 heterodimers. The hexameric ring associates with a trimer of Rrp4 and/or Csl4 subunits.</text>
</comment>
<gene>
    <name evidence="11" type="ORF">ENL91_03705</name>
</gene>
<dbReference type="GO" id="GO:0010467">
    <property type="term" value="P:gene expression"/>
    <property type="evidence" value="ECO:0007669"/>
    <property type="project" value="UniProtKB-ARBA"/>
</dbReference>
<evidence type="ECO:0000256" key="1">
    <source>
        <dbReference type="ARBA" id="ARBA00004496"/>
    </source>
</evidence>
<keyword evidence="4" id="KW-0540">Nuclease</keyword>
<dbReference type="InterPro" id="IPR001247">
    <property type="entry name" value="ExoRNase_PH_dom1"/>
</dbReference>
<dbReference type="GO" id="GO:0016896">
    <property type="term" value="F:RNA exonuclease activity, producing 5'-phosphomonoesters"/>
    <property type="evidence" value="ECO:0007669"/>
    <property type="project" value="InterPro"/>
</dbReference>
<dbReference type="FunFam" id="3.30.230.70:FF:000004">
    <property type="entry name" value="Exosome complex component Rrp41"/>
    <property type="match status" value="1"/>
</dbReference>
<dbReference type="GO" id="GO:0003723">
    <property type="term" value="F:RNA binding"/>
    <property type="evidence" value="ECO:0007669"/>
    <property type="project" value="TreeGrafter"/>
</dbReference>
<evidence type="ECO:0000256" key="4">
    <source>
        <dbReference type="ARBA" id="ARBA00022722"/>
    </source>
</evidence>
<organism evidence="11">
    <name type="scientific">Candidatus Methanosuratincola petrocarbonis</name>
    <name type="common">ex Vanwonterghem et al. 2016</name>
    <dbReference type="NCBI Taxonomy" id="1867261"/>
    <lineage>
        <taxon>Archaea</taxon>
        <taxon>Thermoproteota</taxon>
        <taxon>Methanosuratincolia</taxon>
        <taxon>Candidatus Methanomethylicales</taxon>
        <taxon>Candidatus Methanomethylicaceae</taxon>
        <taxon>Candidatus Methanosuratincola (ex Vanwonterghem et al. 2016)</taxon>
    </lineage>
</organism>
<protein>
    <submittedName>
        <fullName evidence="11">Exosome complex exonuclease Rrp41</fullName>
    </submittedName>
</protein>
<proteinExistence type="inferred from homology"/>
<dbReference type="InterPro" id="IPR011807">
    <property type="entry name" value="Rrp41"/>
</dbReference>
<dbReference type="SUPFAM" id="SSF54211">
    <property type="entry name" value="Ribosomal protein S5 domain 2-like"/>
    <property type="match status" value="1"/>
</dbReference>
<dbReference type="AlphaFoldDB" id="A0A7J3UZG2"/>
<dbReference type="InterPro" id="IPR036345">
    <property type="entry name" value="ExoRNase_PH_dom2_sf"/>
</dbReference>
<reference evidence="11" key="1">
    <citation type="journal article" date="2020" name="mSystems">
        <title>Genome- and Community-Level Interaction Insights into Carbon Utilization and Element Cycling Functions of Hydrothermarchaeota in Hydrothermal Sediment.</title>
        <authorList>
            <person name="Zhou Z."/>
            <person name="Liu Y."/>
            <person name="Xu W."/>
            <person name="Pan J."/>
            <person name="Luo Z.H."/>
            <person name="Li M."/>
        </authorList>
    </citation>
    <scope>NUCLEOTIDE SEQUENCE [LARGE SCALE GENOMIC DNA]</scope>
    <source>
        <strain evidence="11">SpSt-1038</strain>
    </source>
</reference>
<evidence type="ECO:0000259" key="9">
    <source>
        <dbReference type="Pfam" id="PF01138"/>
    </source>
</evidence>
<dbReference type="InterPro" id="IPR020568">
    <property type="entry name" value="Ribosomal_Su5_D2-typ_SF"/>
</dbReference>
<dbReference type="SUPFAM" id="SSF55666">
    <property type="entry name" value="Ribonuclease PH domain 2-like"/>
    <property type="match status" value="1"/>
</dbReference>
<dbReference type="InterPro" id="IPR015847">
    <property type="entry name" value="ExoRNase_PH_dom2"/>
</dbReference>
<evidence type="ECO:0000256" key="7">
    <source>
        <dbReference type="ARBA" id="ARBA00022839"/>
    </source>
</evidence>
<keyword evidence="3" id="KW-0963">Cytoplasm</keyword>
<sequence length="248" mass="27620">MMSESKIERLISEDGIRCDGRRLDEIRPIKFQLGVLKNTDGSAYVEWGRTKILVGVMGPRESHPKHLALSDKARVEAYYRMASFSVEEWKSPAPSRREVELSKVIREALEPAIFVEFFPRTSIDIFIEVLQADGSTRCASISAASLALVDAGIPMRDLVASIAVGKVEGKLVLDVQDKEDKAGESDMPMAYMPSKNAVTLLQMDGQITHDEFLQSIELLKKGCIEVYKKQKEAIESHFKGAVSNEEEA</sequence>
<evidence type="ECO:0000313" key="11">
    <source>
        <dbReference type="EMBL" id="HHI49257.1"/>
    </source>
</evidence>
<evidence type="ECO:0000256" key="3">
    <source>
        <dbReference type="ARBA" id="ARBA00022490"/>
    </source>
</evidence>
<comment type="similarity">
    <text evidence="2">Belongs to the RNase PH family.</text>
</comment>
<evidence type="ECO:0000256" key="2">
    <source>
        <dbReference type="ARBA" id="ARBA00006678"/>
    </source>
</evidence>
<keyword evidence="5" id="KW-0378">Hydrolase</keyword>
<accession>A0A7J3UZG2</accession>
<dbReference type="InterPro" id="IPR050080">
    <property type="entry name" value="RNase_PH"/>
</dbReference>
<name>A0A7J3UZG2_9CREN</name>
<evidence type="ECO:0000256" key="8">
    <source>
        <dbReference type="ARBA" id="ARBA00062149"/>
    </source>
</evidence>
<feature type="domain" description="Exoribonuclease phosphorolytic" evidence="9">
    <location>
        <begin position="25"/>
        <end position="154"/>
    </location>
</feature>
<feature type="domain" description="Exoribonuclease phosphorolytic" evidence="10">
    <location>
        <begin position="157"/>
        <end position="218"/>
    </location>
</feature>
<dbReference type="CDD" id="cd11366">
    <property type="entry name" value="RNase_PH_archRRP41"/>
    <property type="match status" value="1"/>
</dbReference>
<evidence type="ECO:0000259" key="10">
    <source>
        <dbReference type="Pfam" id="PF03725"/>
    </source>
</evidence>
<dbReference type="GO" id="GO:0000177">
    <property type="term" value="C:cytoplasmic exosome (RNase complex)"/>
    <property type="evidence" value="ECO:0007669"/>
    <property type="project" value="TreeGrafter"/>
</dbReference>
<comment type="caution">
    <text evidence="11">The sequence shown here is derived from an EMBL/GenBank/DDBJ whole genome shotgun (WGS) entry which is preliminary data.</text>
</comment>
<dbReference type="GO" id="GO:0000956">
    <property type="term" value="P:nuclear-transcribed mRNA catabolic process"/>
    <property type="evidence" value="ECO:0007669"/>
    <property type="project" value="UniProtKB-ARBA"/>
</dbReference>
<keyword evidence="6" id="KW-0271">Exosome</keyword>
<comment type="subcellular location">
    <subcellularLocation>
        <location evidence="1">Cytoplasm</location>
    </subcellularLocation>
</comment>
<evidence type="ECO:0000256" key="5">
    <source>
        <dbReference type="ARBA" id="ARBA00022801"/>
    </source>
</evidence>
<dbReference type="Pfam" id="PF03725">
    <property type="entry name" value="RNase_PH_C"/>
    <property type="match status" value="1"/>
</dbReference>
<dbReference type="GO" id="GO:0016075">
    <property type="term" value="P:rRNA catabolic process"/>
    <property type="evidence" value="ECO:0007669"/>
    <property type="project" value="TreeGrafter"/>
</dbReference>
<evidence type="ECO:0000256" key="6">
    <source>
        <dbReference type="ARBA" id="ARBA00022835"/>
    </source>
</evidence>
<dbReference type="PANTHER" id="PTHR11953">
    <property type="entry name" value="EXOSOME COMPLEX COMPONENT"/>
    <property type="match status" value="1"/>
</dbReference>
<dbReference type="NCBIfam" id="TIGR02065">
    <property type="entry name" value="ECX1"/>
    <property type="match status" value="1"/>
</dbReference>
<dbReference type="EMBL" id="DRVT01000047">
    <property type="protein sequence ID" value="HHI49257.1"/>
    <property type="molecule type" value="Genomic_DNA"/>
</dbReference>
<dbReference type="Gene3D" id="3.30.230.70">
    <property type="entry name" value="GHMP Kinase, N-terminal domain"/>
    <property type="match status" value="1"/>
</dbReference>
<dbReference type="PANTHER" id="PTHR11953:SF0">
    <property type="entry name" value="EXOSOME COMPLEX COMPONENT RRP41"/>
    <property type="match status" value="1"/>
</dbReference>
<keyword evidence="7 11" id="KW-0269">Exonuclease</keyword>
<dbReference type="Pfam" id="PF01138">
    <property type="entry name" value="RNase_PH"/>
    <property type="match status" value="1"/>
</dbReference>
<dbReference type="InterPro" id="IPR027408">
    <property type="entry name" value="PNPase/RNase_PH_dom_sf"/>
</dbReference>